<evidence type="ECO:0000313" key="2">
    <source>
        <dbReference type="EMBL" id="CAA9577894.1"/>
    </source>
</evidence>
<feature type="region of interest" description="Disordered" evidence="1">
    <location>
        <begin position="1"/>
        <end position="68"/>
    </location>
</feature>
<sequence length="68" mass="7257">EPGRPRAPASPADRPGPPAAPRRRGRRSMATAATFPRRRPCTRRSSDRGRDGTAAVPGAVHKRGMACL</sequence>
<dbReference type="EMBL" id="CADCWG010000315">
    <property type="protein sequence ID" value="CAA9577894.1"/>
    <property type="molecule type" value="Genomic_DNA"/>
</dbReference>
<gene>
    <name evidence="2" type="ORF">AVDCRST_MAG49-4423</name>
</gene>
<proteinExistence type="predicted"/>
<protein>
    <submittedName>
        <fullName evidence="2">Uncharacterized protein</fullName>
    </submittedName>
</protein>
<organism evidence="2">
    <name type="scientific">uncultured Thermomicrobiales bacterium</name>
    <dbReference type="NCBI Taxonomy" id="1645740"/>
    <lineage>
        <taxon>Bacteria</taxon>
        <taxon>Pseudomonadati</taxon>
        <taxon>Thermomicrobiota</taxon>
        <taxon>Thermomicrobia</taxon>
        <taxon>Thermomicrobiales</taxon>
        <taxon>environmental samples</taxon>
    </lineage>
</organism>
<feature type="non-terminal residue" evidence="2">
    <location>
        <position position="68"/>
    </location>
</feature>
<reference evidence="2" key="1">
    <citation type="submission" date="2020-02" db="EMBL/GenBank/DDBJ databases">
        <authorList>
            <person name="Meier V. D."/>
        </authorList>
    </citation>
    <scope>NUCLEOTIDE SEQUENCE</scope>
    <source>
        <strain evidence="2">AVDCRST_MAG49</strain>
    </source>
</reference>
<accession>A0A6J4VJQ1</accession>
<dbReference type="AlphaFoldDB" id="A0A6J4VJQ1"/>
<name>A0A6J4VJQ1_9BACT</name>
<feature type="non-terminal residue" evidence="2">
    <location>
        <position position="1"/>
    </location>
</feature>
<feature type="compositionally biased region" description="Low complexity" evidence="1">
    <location>
        <begin position="1"/>
        <end position="13"/>
    </location>
</feature>
<evidence type="ECO:0000256" key="1">
    <source>
        <dbReference type="SAM" id="MobiDB-lite"/>
    </source>
</evidence>